<dbReference type="GO" id="GO:0006406">
    <property type="term" value="P:mRNA export from nucleus"/>
    <property type="evidence" value="ECO:0007669"/>
    <property type="project" value="TreeGrafter"/>
</dbReference>
<dbReference type="PANTHER" id="PTHR18898">
    <property type="entry name" value="NUCLEOPROTEIN TPR-RELATED"/>
    <property type="match status" value="1"/>
</dbReference>
<evidence type="ECO:0000313" key="2">
    <source>
        <dbReference type="EMBL" id="PON50253.1"/>
    </source>
</evidence>
<feature type="coiled-coil region" evidence="1">
    <location>
        <begin position="26"/>
        <end position="60"/>
    </location>
</feature>
<comment type="caution">
    <text evidence="2">The sequence shown here is derived from an EMBL/GenBank/DDBJ whole genome shotgun (WGS) entry which is preliminary data.</text>
</comment>
<reference evidence="3" key="1">
    <citation type="submission" date="2016-06" db="EMBL/GenBank/DDBJ databases">
        <title>Parallel loss of symbiosis genes in relatives of nitrogen-fixing non-legume Parasponia.</title>
        <authorList>
            <person name="Van Velzen R."/>
            <person name="Holmer R."/>
            <person name="Bu F."/>
            <person name="Rutten L."/>
            <person name="Van Zeijl A."/>
            <person name="Liu W."/>
            <person name="Santuari L."/>
            <person name="Cao Q."/>
            <person name="Sharma T."/>
            <person name="Shen D."/>
            <person name="Roswanjaya Y."/>
            <person name="Wardhani T."/>
            <person name="Kalhor M.S."/>
            <person name="Jansen J."/>
            <person name="Van den Hoogen J."/>
            <person name="Gungor B."/>
            <person name="Hartog M."/>
            <person name="Hontelez J."/>
            <person name="Verver J."/>
            <person name="Yang W.-C."/>
            <person name="Schijlen E."/>
            <person name="Repin R."/>
            <person name="Schilthuizen M."/>
            <person name="Schranz E."/>
            <person name="Heidstra R."/>
            <person name="Miyata K."/>
            <person name="Fedorova E."/>
            <person name="Kohlen W."/>
            <person name="Bisseling T."/>
            <person name="Smit S."/>
            <person name="Geurts R."/>
        </authorList>
    </citation>
    <scope>NUCLEOTIDE SEQUENCE [LARGE SCALE GENOMIC DNA]</scope>
    <source>
        <strain evidence="3">cv. WU1-14</strain>
    </source>
</reference>
<proteinExistence type="predicted"/>
<dbReference type="PANTHER" id="PTHR18898:SF2">
    <property type="entry name" value="NUCLEOPROTEIN TPR"/>
    <property type="match status" value="1"/>
</dbReference>
<gene>
    <name evidence="2" type="ORF">PanWU01x14_224490</name>
</gene>
<name>A0A2P5BNA5_PARAD</name>
<dbReference type="STRING" id="3476.A0A2P5BNA5"/>
<dbReference type="AlphaFoldDB" id="A0A2P5BNA5"/>
<keyword evidence="3" id="KW-1185">Reference proteome</keyword>
<dbReference type="EMBL" id="JXTB01000248">
    <property type="protein sequence ID" value="PON50253.1"/>
    <property type="molecule type" value="Genomic_DNA"/>
</dbReference>
<evidence type="ECO:0000313" key="3">
    <source>
        <dbReference type="Proteomes" id="UP000237105"/>
    </source>
</evidence>
<accession>A0A2P5BNA5</accession>
<feature type="coiled-coil region" evidence="1">
    <location>
        <begin position="92"/>
        <end position="119"/>
    </location>
</feature>
<protein>
    <submittedName>
        <fullName evidence="2">Uncharacterized protein</fullName>
    </submittedName>
</protein>
<dbReference type="Proteomes" id="UP000237105">
    <property type="component" value="Unassembled WGS sequence"/>
</dbReference>
<sequence length="149" mass="17121">MLIVKQICPRSSQMLRDNFNECSTSLKWNKDRVRELETKLTSLQEELHLTKEAASANEEQLSAELSTVNKLVKLYKESSKEWSQKAGDLDGVIKALEEAADLKLKLEKCEAEIERSRKENELKLLPSNFSSETYVTLNYFRALSECVVF</sequence>
<dbReference type="GO" id="GO:0005643">
    <property type="term" value="C:nuclear pore"/>
    <property type="evidence" value="ECO:0007669"/>
    <property type="project" value="TreeGrafter"/>
</dbReference>
<keyword evidence="1" id="KW-0175">Coiled coil</keyword>
<evidence type="ECO:0000256" key="1">
    <source>
        <dbReference type="SAM" id="Coils"/>
    </source>
</evidence>
<organism evidence="2 3">
    <name type="scientific">Parasponia andersonii</name>
    <name type="common">Sponia andersonii</name>
    <dbReference type="NCBI Taxonomy" id="3476"/>
    <lineage>
        <taxon>Eukaryota</taxon>
        <taxon>Viridiplantae</taxon>
        <taxon>Streptophyta</taxon>
        <taxon>Embryophyta</taxon>
        <taxon>Tracheophyta</taxon>
        <taxon>Spermatophyta</taxon>
        <taxon>Magnoliopsida</taxon>
        <taxon>eudicotyledons</taxon>
        <taxon>Gunneridae</taxon>
        <taxon>Pentapetalae</taxon>
        <taxon>rosids</taxon>
        <taxon>fabids</taxon>
        <taxon>Rosales</taxon>
        <taxon>Cannabaceae</taxon>
        <taxon>Parasponia</taxon>
    </lineage>
</organism>
<dbReference type="GO" id="GO:0017056">
    <property type="term" value="F:structural constituent of nuclear pore"/>
    <property type="evidence" value="ECO:0007669"/>
    <property type="project" value="TreeGrafter"/>
</dbReference>
<dbReference type="OrthoDB" id="343070at2759"/>